<sequence>MILKNTVTQAPKNSAGKARWGIAFLPSFWFVQGFFFFRSALNYFFPVRSVIN</sequence>
<name>A0A0E9V119_ANGAN</name>
<protein>
    <submittedName>
        <fullName evidence="2">Uncharacterized protein</fullName>
    </submittedName>
</protein>
<reference evidence="2" key="1">
    <citation type="submission" date="2014-11" db="EMBL/GenBank/DDBJ databases">
        <authorList>
            <person name="Amaro Gonzalez C."/>
        </authorList>
    </citation>
    <scope>NUCLEOTIDE SEQUENCE</scope>
</reference>
<evidence type="ECO:0000256" key="1">
    <source>
        <dbReference type="SAM" id="Phobius"/>
    </source>
</evidence>
<evidence type="ECO:0000313" key="2">
    <source>
        <dbReference type="EMBL" id="JAH71701.1"/>
    </source>
</evidence>
<accession>A0A0E9V119</accession>
<feature type="transmembrane region" description="Helical" evidence="1">
    <location>
        <begin position="20"/>
        <end position="45"/>
    </location>
</feature>
<organism evidence="2">
    <name type="scientific">Anguilla anguilla</name>
    <name type="common">European freshwater eel</name>
    <name type="synonym">Muraena anguilla</name>
    <dbReference type="NCBI Taxonomy" id="7936"/>
    <lineage>
        <taxon>Eukaryota</taxon>
        <taxon>Metazoa</taxon>
        <taxon>Chordata</taxon>
        <taxon>Craniata</taxon>
        <taxon>Vertebrata</taxon>
        <taxon>Euteleostomi</taxon>
        <taxon>Actinopterygii</taxon>
        <taxon>Neopterygii</taxon>
        <taxon>Teleostei</taxon>
        <taxon>Anguilliformes</taxon>
        <taxon>Anguillidae</taxon>
        <taxon>Anguilla</taxon>
    </lineage>
</organism>
<proteinExistence type="predicted"/>
<keyword evidence="1" id="KW-0472">Membrane</keyword>
<reference evidence="2" key="2">
    <citation type="journal article" date="2015" name="Fish Shellfish Immunol.">
        <title>Early steps in the European eel (Anguilla anguilla)-Vibrio vulnificus interaction in the gills: Role of the RtxA13 toxin.</title>
        <authorList>
            <person name="Callol A."/>
            <person name="Pajuelo D."/>
            <person name="Ebbesson L."/>
            <person name="Teles M."/>
            <person name="MacKenzie S."/>
            <person name="Amaro C."/>
        </authorList>
    </citation>
    <scope>NUCLEOTIDE SEQUENCE</scope>
</reference>
<keyword evidence="1" id="KW-1133">Transmembrane helix</keyword>
<keyword evidence="1" id="KW-0812">Transmembrane</keyword>
<dbReference type="EMBL" id="GBXM01036876">
    <property type="protein sequence ID" value="JAH71701.1"/>
    <property type="molecule type" value="Transcribed_RNA"/>
</dbReference>
<dbReference type="AlphaFoldDB" id="A0A0E9V119"/>